<dbReference type="EMBL" id="JBHTMB010000055">
    <property type="protein sequence ID" value="MFD1233300.1"/>
    <property type="molecule type" value="Genomic_DNA"/>
</dbReference>
<accession>A0ABW3VG11</accession>
<dbReference type="Proteomes" id="UP001597182">
    <property type="component" value="Unassembled WGS sequence"/>
</dbReference>
<sequence>MKEQSVEHRAQLVRAAEVRSDSVADDCRKTAPPLTNWLVSWTGRGRSYDITAARTELGYTPDVTLRKGLAEMTSQLAF</sequence>
<organism evidence="1 2">
    <name type="scientific">Pseudonocardia benzenivorans</name>
    <dbReference type="NCBI Taxonomy" id="228005"/>
    <lineage>
        <taxon>Bacteria</taxon>
        <taxon>Bacillati</taxon>
        <taxon>Actinomycetota</taxon>
        <taxon>Actinomycetes</taxon>
        <taxon>Pseudonocardiales</taxon>
        <taxon>Pseudonocardiaceae</taxon>
        <taxon>Pseudonocardia</taxon>
    </lineage>
</organism>
<keyword evidence="2" id="KW-1185">Reference proteome</keyword>
<name>A0ABW3VG11_9PSEU</name>
<gene>
    <name evidence="1" type="ORF">ACFQ34_08410</name>
</gene>
<evidence type="ECO:0000313" key="1">
    <source>
        <dbReference type="EMBL" id="MFD1233300.1"/>
    </source>
</evidence>
<protein>
    <recommendedName>
        <fullName evidence="3">NAD-dependent epimerase/dehydratase family protein</fullName>
    </recommendedName>
</protein>
<proteinExistence type="predicted"/>
<reference evidence="2" key="1">
    <citation type="journal article" date="2019" name="Int. J. Syst. Evol. Microbiol.">
        <title>The Global Catalogue of Microorganisms (GCM) 10K type strain sequencing project: providing services to taxonomists for standard genome sequencing and annotation.</title>
        <authorList>
            <consortium name="The Broad Institute Genomics Platform"/>
            <consortium name="The Broad Institute Genome Sequencing Center for Infectious Disease"/>
            <person name="Wu L."/>
            <person name="Ma J."/>
        </authorList>
    </citation>
    <scope>NUCLEOTIDE SEQUENCE [LARGE SCALE GENOMIC DNA]</scope>
    <source>
        <strain evidence="2">CCUG 49018</strain>
    </source>
</reference>
<comment type="caution">
    <text evidence="1">The sequence shown here is derived from an EMBL/GenBank/DDBJ whole genome shotgun (WGS) entry which is preliminary data.</text>
</comment>
<evidence type="ECO:0000313" key="2">
    <source>
        <dbReference type="Proteomes" id="UP001597182"/>
    </source>
</evidence>
<dbReference type="RefSeq" id="WP_346091974.1">
    <property type="nucleotide sequence ID" value="NZ_BAABKS010000048.1"/>
</dbReference>
<evidence type="ECO:0008006" key="3">
    <source>
        <dbReference type="Google" id="ProtNLM"/>
    </source>
</evidence>